<evidence type="ECO:0000259" key="3">
    <source>
        <dbReference type="Pfam" id="PF20231"/>
    </source>
</evidence>
<organism evidence="4 5">
    <name type="scientific">Gymnopilus dilepis</name>
    <dbReference type="NCBI Taxonomy" id="231916"/>
    <lineage>
        <taxon>Eukaryota</taxon>
        <taxon>Fungi</taxon>
        <taxon>Dikarya</taxon>
        <taxon>Basidiomycota</taxon>
        <taxon>Agaricomycotina</taxon>
        <taxon>Agaricomycetes</taxon>
        <taxon>Agaricomycetidae</taxon>
        <taxon>Agaricales</taxon>
        <taxon>Agaricineae</taxon>
        <taxon>Hymenogastraceae</taxon>
        <taxon>Gymnopilus</taxon>
    </lineage>
</organism>
<protein>
    <recommendedName>
        <fullName evidence="3">DUF6589 domain-containing protein</fullName>
    </recommendedName>
</protein>
<dbReference type="STRING" id="231916.A0A409WCQ8"/>
<feature type="region of interest" description="Disordered" evidence="2">
    <location>
        <begin position="1050"/>
        <end position="1106"/>
    </location>
</feature>
<evidence type="ECO:0000313" key="5">
    <source>
        <dbReference type="Proteomes" id="UP000284706"/>
    </source>
</evidence>
<sequence>MSVRYSGSHSRRRQVIFSSDHDIPNVNIQPDFNDLPPSDPPEDETEYELPMATTDENPFLTSDDEDQSSQADFPTSDDIPLAKLFPSTTSVTTRPRTSSLPEIPSSEDILFTPRTERKHQQQLITQKRLQTLEENKQLQLLKAEEERAERERAKERLFDDVLRTFHQAGVSLAEFLHYIFKPGRRAQQVFDWKWRGFFSHHETVKEIFGFWVTSDYNKTTRTLIGDWIIEQAKKIVSHESRAISTSKILWKTAAQINEDFFLQFSLENLTKRLRELAPGAFSLFDAFTTTPRQKTELTEKYRNKKELALGSSVISMLRVKSQNNNRMQCVVGTYLTATGAQRQHFSVFSALGFSTSYTGIIARPTARSTTNKISEEKTPKKKKTPPGSLFLLSQACRKTARQVASSSLFITVYDNINMMIKVAEQVVGRKNAQENGTCATVIPLHNATLDDIQTRHLDDGVMNAPPLKLADLLLTGDESKLMHEALIHTILSVIVRYGGEEFNDWREDLENDKPKSFETIEVHKSELHPLPSMEIDENTTTGNIQIIEEINAELGLDTEQAEYQKYIKFLAGDQLTIARQRAITGIRLGHEVGLEMWKHFVLVTGLFHAKIADTHGTLLTHFGVSSRRSPGSLAFHNTCLHRIPIVLTSLPSFRVCRDLIMVSLYARILHCLLLVSKEKTLLSYAENVTSWSTMKSHAAEILERFANADYVQELREPRAAEEKRAEAKEKAKKKSTTKQNPSEREADDRPTGKEEIPLEAQGDMVFENACLFLRDALLMRLFADAVKSGDSGLVILVLKHWVFSYRGNGRTKYAHEMLHLLHNLINVWTEEIRKVVTQNWLLNPTGRANAFVEIDLVQEHLNFWIKRVYKAKGASHSWDWLALVSPCVNILRKLSTKINIELGARQGAKHKVPDLQKDIGILMAVLKEHEVYEVVHGRAVDARDRAVPDVIAAGLEQLSNGSSKNPIAEFNQQFERLRERRLLTPIFESQVFRAHEAATALADTSTARPIAKEPSVENQGISENTNLPAEQPAEEDNEVVNAVQDEADILDPDLEGQLLESPTLERVDEDDVALDMDGWDLDGNLDGDMSEGSEEEDEEEEGIDVD</sequence>
<dbReference type="AlphaFoldDB" id="A0A409WCQ8"/>
<feature type="compositionally biased region" description="Polar residues" evidence="2">
    <location>
        <begin position="1016"/>
        <end position="1028"/>
    </location>
</feature>
<feature type="compositionally biased region" description="Acidic residues" evidence="2">
    <location>
        <begin position="1067"/>
        <end position="1106"/>
    </location>
</feature>
<feature type="compositionally biased region" description="Basic and acidic residues" evidence="2">
    <location>
        <begin position="741"/>
        <end position="754"/>
    </location>
</feature>
<evidence type="ECO:0000256" key="1">
    <source>
        <dbReference type="SAM" id="Coils"/>
    </source>
</evidence>
<name>A0A409WCQ8_9AGAR</name>
<evidence type="ECO:0000313" key="4">
    <source>
        <dbReference type="EMBL" id="PPQ76283.1"/>
    </source>
</evidence>
<proteinExistence type="predicted"/>
<reference evidence="4 5" key="1">
    <citation type="journal article" date="2018" name="Evol. Lett.">
        <title>Horizontal gene cluster transfer increased hallucinogenic mushroom diversity.</title>
        <authorList>
            <person name="Reynolds H.T."/>
            <person name="Vijayakumar V."/>
            <person name="Gluck-Thaler E."/>
            <person name="Korotkin H.B."/>
            <person name="Matheny P.B."/>
            <person name="Slot J.C."/>
        </authorList>
    </citation>
    <scope>NUCLEOTIDE SEQUENCE [LARGE SCALE GENOMIC DNA]</scope>
    <source>
        <strain evidence="4 5">SRW20</strain>
    </source>
</reference>
<feature type="compositionally biased region" description="Basic and acidic residues" evidence="2">
    <location>
        <begin position="717"/>
        <end position="729"/>
    </location>
</feature>
<dbReference type="InterPro" id="IPR046496">
    <property type="entry name" value="DUF6589"/>
</dbReference>
<feature type="compositionally biased region" description="Low complexity" evidence="2">
    <location>
        <begin position="86"/>
        <end position="99"/>
    </location>
</feature>
<comment type="caution">
    <text evidence="4">The sequence shown here is derived from an EMBL/GenBank/DDBJ whole genome shotgun (WGS) entry which is preliminary data.</text>
</comment>
<feature type="region of interest" description="Disordered" evidence="2">
    <location>
        <begin position="1"/>
        <end position="104"/>
    </location>
</feature>
<feature type="domain" description="DUF6589" evidence="3">
    <location>
        <begin position="464"/>
        <end position="910"/>
    </location>
</feature>
<feature type="coiled-coil region" evidence="1">
    <location>
        <begin position="126"/>
        <end position="160"/>
    </location>
</feature>
<dbReference type="OrthoDB" id="2496395at2759"/>
<keyword evidence="1" id="KW-0175">Coiled coil</keyword>
<dbReference type="Pfam" id="PF20231">
    <property type="entry name" value="DUF6589"/>
    <property type="match status" value="1"/>
</dbReference>
<keyword evidence="5" id="KW-1185">Reference proteome</keyword>
<evidence type="ECO:0000256" key="2">
    <source>
        <dbReference type="SAM" id="MobiDB-lite"/>
    </source>
</evidence>
<accession>A0A409WCQ8</accession>
<gene>
    <name evidence="4" type="ORF">CVT26_009678</name>
</gene>
<dbReference type="InParanoid" id="A0A409WCQ8"/>
<feature type="region of interest" description="Disordered" evidence="2">
    <location>
        <begin position="1004"/>
        <end position="1037"/>
    </location>
</feature>
<dbReference type="Proteomes" id="UP000284706">
    <property type="component" value="Unassembled WGS sequence"/>
</dbReference>
<dbReference type="EMBL" id="NHYE01005177">
    <property type="protein sequence ID" value="PPQ76283.1"/>
    <property type="molecule type" value="Genomic_DNA"/>
</dbReference>
<feature type="region of interest" description="Disordered" evidence="2">
    <location>
        <begin position="717"/>
        <end position="754"/>
    </location>
</feature>